<dbReference type="GO" id="GO:0000162">
    <property type="term" value="P:L-tryptophan biosynthetic process"/>
    <property type="evidence" value="ECO:0007669"/>
    <property type="project" value="UniProtKB-UniRule"/>
</dbReference>
<dbReference type="AlphaFoldDB" id="A0A956N908"/>
<evidence type="ECO:0000256" key="1">
    <source>
        <dbReference type="ARBA" id="ARBA00001164"/>
    </source>
</evidence>
<dbReference type="InterPro" id="IPR013785">
    <property type="entry name" value="Aldolase_TIM"/>
</dbReference>
<evidence type="ECO:0000256" key="8">
    <source>
        <dbReference type="ARBA" id="ARBA00023235"/>
    </source>
</evidence>
<gene>
    <name evidence="9" type="primary">trpF</name>
    <name evidence="11" type="ORF">KDA27_02275</name>
</gene>
<evidence type="ECO:0000256" key="6">
    <source>
        <dbReference type="ARBA" id="ARBA00022822"/>
    </source>
</evidence>
<evidence type="ECO:0000313" key="12">
    <source>
        <dbReference type="Proteomes" id="UP000739538"/>
    </source>
</evidence>
<protein>
    <recommendedName>
        <fullName evidence="4 9">N-(5'-phosphoribosyl)anthranilate isomerase</fullName>
        <shortName evidence="9">PRAI</shortName>
        <ecNumber evidence="3 9">5.3.1.24</ecNumber>
    </recommendedName>
</protein>
<dbReference type="InterPro" id="IPR044643">
    <property type="entry name" value="TrpF_fam"/>
</dbReference>
<dbReference type="HAMAP" id="MF_00135">
    <property type="entry name" value="PRAI"/>
    <property type="match status" value="1"/>
</dbReference>
<evidence type="ECO:0000256" key="2">
    <source>
        <dbReference type="ARBA" id="ARBA00004664"/>
    </source>
</evidence>
<name>A0A956N908_UNCEI</name>
<comment type="catalytic activity">
    <reaction evidence="1 9">
        <text>N-(5-phospho-beta-D-ribosyl)anthranilate = 1-(2-carboxyphenylamino)-1-deoxy-D-ribulose 5-phosphate</text>
        <dbReference type="Rhea" id="RHEA:21540"/>
        <dbReference type="ChEBI" id="CHEBI:18277"/>
        <dbReference type="ChEBI" id="CHEBI:58613"/>
        <dbReference type="EC" id="5.3.1.24"/>
    </reaction>
</comment>
<dbReference type="Gene3D" id="3.20.20.70">
    <property type="entry name" value="Aldolase class I"/>
    <property type="match status" value="1"/>
</dbReference>
<reference evidence="11" key="1">
    <citation type="submission" date="2020-04" db="EMBL/GenBank/DDBJ databases">
        <authorList>
            <person name="Zhang T."/>
        </authorList>
    </citation>
    <scope>NUCLEOTIDE SEQUENCE</scope>
    <source>
        <strain evidence="11">HKST-UBA02</strain>
    </source>
</reference>
<comment type="pathway">
    <text evidence="2 9">Amino-acid biosynthesis; L-tryptophan biosynthesis; L-tryptophan from chorismate: step 3/5.</text>
</comment>
<evidence type="ECO:0000313" key="11">
    <source>
        <dbReference type="EMBL" id="MCA9754601.1"/>
    </source>
</evidence>
<comment type="similarity">
    <text evidence="9">Belongs to the TrpF family.</text>
</comment>
<dbReference type="InterPro" id="IPR001240">
    <property type="entry name" value="PRAI_dom"/>
</dbReference>
<dbReference type="EMBL" id="JAGQHS010000006">
    <property type="protein sequence ID" value="MCA9754601.1"/>
    <property type="molecule type" value="Genomic_DNA"/>
</dbReference>
<dbReference type="PANTHER" id="PTHR42894">
    <property type="entry name" value="N-(5'-PHOSPHORIBOSYL)ANTHRANILATE ISOMERASE"/>
    <property type="match status" value="1"/>
</dbReference>
<keyword evidence="5 9" id="KW-0028">Amino-acid biosynthesis</keyword>
<dbReference type="SUPFAM" id="SSF51366">
    <property type="entry name" value="Ribulose-phoshate binding barrel"/>
    <property type="match status" value="1"/>
</dbReference>
<organism evidence="11 12">
    <name type="scientific">Eiseniibacteriota bacterium</name>
    <dbReference type="NCBI Taxonomy" id="2212470"/>
    <lineage>
        <taxon>Bacteria</taxon>
        <taxon>Candidatus Eiseniibacteriota</taxon>
    </lineage>
</organism>
<dbReference type="EC" id="5.3.1.24" evidence="3 9"/>
<evidence type="ECO:0000256" key="7">
    <source>
        <dbReference type="ARBA" id="ARBA00023141"/>
    </source>
</evidence>
<dbReference type="GO" id="GO:0004640">
    <property type="term" value="F:phosphoribosylanthranilate isomerase activity"/>
    <property type="evidence" value="ECO:0007669"/>
    <property type="project" value="UniProtKB-UniRule"/>
</dbReference>
<dbReference type="Pfam" id="PF00697">
    <property type="entry name" value="PRAI"/>
    <property type="match status" value="1"/>
</dbReference>
<dbReference type="InterPro" id="IPR011060">
    <property type="entry name" value="RibuloseP-bd_barrel"/>
</dbReference>
<evidence type="ECO:0000259" key="10">
    <source>
        <dbReference type="Pfam" id="PF00697"/>
    </source>
</evidence>
<dbReference type="Proteomes" id="UP000739538">
    <property type="component" value="Unassembled WGS sequence"/>
</dbReference>
<keyword evidence="8 9" id="KW-0413">Isomerase</keyword>
<dbReference type="PANTHER" id="PTHR42894:SF1">
    <property type="entry name" value="N-(5'-PHOSPHORIBOSYL)ANTHRANILATE ISOMERASE"/>
    <property type="match status" value="1"/>
</dbReference>
<evidence type="ECO:0000256" key="3">
    <source>
        <dbReference type="ARBA" id="ARBA00012572"/>
    </source>
</evidence>
<comment type="caution">
    <text evidence="11">The sequence shown here is derived from an EMBL/GenBank/DDBJ whole genome shotgun (WGS) entry which is preliminary data.</text>
</comment>
<evidence type="ECO:0000256" key="9">
    <source>
        <dbReference type="HAMAP-Rule" id="MF_00135"/>
    </source>
</evidence>
<evidence type="ECO:0000256" key="5">
    <source>
        <dbReference type="ARBA" id="ARBA00022605"/>
    </source>
</evidence>
<evidence type="ECO:0000256" key="4">
    <source>
        <dbReference type="ARBA" id="ARBA00022272"/>
    </source>
</evidence>
<keyword evidence="6 9" id="KW-0822">Tryptophan biosynthesis</keyword>
<dbReference type="CDD" id="cd00405">
    <property type="entry name" value="PRAI"/>
    <property type="match status" value="1"/>
</dbReference>
<reference evidence="11" key="2">
    <citation type="journal article" date="2021" name="Microbiome">
        <title>Successional dynamics and alternative stable states in a saline activated sludge microbial community over 9 years.</title>
        <authorList>
            <person name="Wang Y."/>
            <person name="Ye J."/>
            <person name="Ju F."/>
            <person name="Liu L."/>
            <person name="Boyd J.A."/>
            <person name="Deng Y."/>
            <person name="Parks D.H."/>
            <person name="Jiang X."/>
            <person name="Yin X."/>
            <person name="Woodcroft B.J."/>
            <person name="Tyson G.W."/>
            <person name="Hugenholtz P."/>
            <person name="Polz M.F."/>
            <person name="Zhang T."/>
        </authorList>
    </citation>
    <scope>NUCLEOTIDE SEQUENCE</scope>
    <source>
        <strain evidence="11">HKST-UBA02</strain>
    </source>
</reference>
<feature type="domain" description="N-(5'phosphoribosyl) anthranilate isomerase (PRAI)" evidence="10">
    <location>
        <begin position="5"/>
        <end position="197"/>
    </location>
</feature>
<keyword evidence="7 9" id="KW-0057">Aromatic amino acid biosynthesis</keyword>
<accession>A0A956N908</accession>
<proteinExistence type="inferred from homology"/>
<sequence>MIRIKICCIETAEEAALAVRAGASALGLVSDMPSGPGVIGDRQIREIASRVPPFVVPVLLTRRTEAEAIAEQVVACGIHAVQLCAPVELAELDRLHRRLPALSRIAVVHVAGPESLEEARTLEGHVEALLLDTGIRTGPDVQLGGTGRTHDWAISQEIVRGAKVPVVLAGGLRPDNVANAIHRVEPWAVDVCSGVRSRADNDSLPGHLRLDETKLRSFVHAVRTAAEGGPEC</sequence>